<feature type="region of interest" description="Disordered" evidence="2">
    <location>
        <begin position="1"/>
        <end position="28"/>
    </location>
</feature>
<dbReference type="GO" id="GO:0031293">
    <property type="term" value="P:membrane protein intracellular domain proteolysis"/>
    <property type="evidence" value="ECO:0007669"/>
    <property type="project" value="TreeGrafter"/>
</dbReference>
<accession>A0A517QZD3</accession>
<evidence type="ECO:0000313" key="5">
    <source>
        <dbReference type="Proteomes" id="UP000317318"/>
    </source>
</evidence>
<organism evidence="4 5">
    <name type="scientific">Stratiformator vulcanicus</name>
    <dbReference type="NCBI Taxonomy" id="2527980"/>
    <lineage>
        <taxon>Bacteria</taxon>
        <taxon>Pseudomonadati</taxon>
        <taxon>Planctomycetota</taxon>
        <taxon>Planctomycetia</taxon>
        <taxon>Planctomycetales</taxon>
        <taxon>Planctomycetaceae</taxon>
        <taxon>Stratiformator</taxon>
    </lineage>
</organism>
<evidence type="ECO:0000256" key="1">
    <source>
        <dbReference type="SAM" id="Coils"/>
    </source>
</evidence>
<feature type="transmembrane region" description="Helical" evidence="3">
    <location>
        <begin position="165"/>
        <end position="190"/>
    </location>
</feature>
<feature type="coiled-coil region" evidence="1">
    <location>
        <begin position="519"/>
        <end position="577"/>
    </location>
</feature>
<keyword evidence="3" id="KW-0812">Transmembrane</keyword>
<dbReference type="OrthoDB" id="9759690at2"/>
<dbReference type="GO" id="GO:0016020">
    <property type="term" value="C:membrane"/>
    <property type="evidence" value="ECO:0007669"/>
    <property type="project" value="InterPro"/>
</dbReference>
<name>A0A517QZD3_9PLAN</name>
<reference evidence="4 5" key="1">
    <citation type="submission" date="2019-02" db="EMBL/GenBank/DDBJ databases">
        <title>Deep-cultivation of Planctomycetes and their phenomic and genomic characterization uncovers novel biology.</title>
        <authorList>
            <person name="Wiegand S."/>
            <person name="Jogler M."/>
            <person name="Boedeker C."/>
            <person name="Pinto D."/>
            <person name="Vollmers J."/>
            <person name="Rivas-Marin E."/>
            <person name="Kohn T."/>
            <person name="Peeters S.H."/>
            <person name="Heuer A."/>
            <person name="Rast P."/>
            <person name="Oberbeckmann S."/>
            <person name="Bunk B."/>
            <person name="Jeske O."/>
            <person name="Meyerdierks A."/>
            <person name="Storesund J.E."/>
            <person name="Kallscheuer N."/>
            <person name="Luecker S."/>
            <person name="Lage O.M."/>
            <person name="Pohl T."/>
            <person name="Merkel B.J."/>
            <person name="Hornburger P."/>
            <person name="Mueller R.-W."/>
            <person name="Bruemmer F."/>
            <person name="Labrenz M."/>
            <person name="Spormann A.M."/>
            <person name="Op den Camp H."/>
            <person name="Overmann J."/>
            <person name="Amann R."/>
            <person name="Jetten M.S.M."/>
            <person name="Mascher T."/>
            <person name="Medema M.H."/>
            <person name="Devos D.P."/>
            <person name="Kaster A.-K."/>
            <person name="Ovreas L."/>
            <person name="Rohde M."/>
            <person name="Galperin M.Y."/>
            <person name="Jogler C."/>
        </authorList>
    </citation>
    <scope>NUCLEOTIDE SEQUENCE [LARGE SCALE GENOMIC DNA]</scope>
    <source>
        <strain evidence="4 5">Pan189</strain>
    </source>
</reference>
<dbReference type="AlphaFoldDB" id="A0A517QZD3"/>
<dbReference type="RefSeq" id="WP_145363159.1">
    <property type="nucleotide sequence ID" value="NZ_CP036268.1"/>
</dbReference>
<dbReference type="GO" id="GO:0005737">
    <property type="term" value="C:cytoplasm"/>
    <property type="evidence" value="ECO:0007669"/>
    <property type="project" value="TreeGrafter"/>
</dbReference>
<keyword evidence="5" id="KW-1185">Reference proteome</keyword>
<gene>
    <name evidence="4" type="ORF">Pan189_13720</name>
</gene>
<keyword evidence="1" id="KW-0175">Coiled coil</keyword>
<feature type="region of interest" description="Disordered" evidence="2">
    <location>
        <begin position="587"/>
        <end position="612"/>
    </location>
</feature>
<dbReference type="EMBL" id="CP036268">
    <property type="protein sequence ID" value="QDT37007.1"/>
    <property type="molecule type" value="Genomic_DNA"/>
</dbReference>
<feature type="transmembrane region" description="Helical" evidence="3">
    <location>
        <begin position="374"/>
        <end position="399"/>
    </location>
</feature>
<dbReference type="PANTHER" id="PTHR13325:SF3">
    <property type="entry name" value="MEMBRANE-BOUND TRANSCRIPTION FACTOR SITE-2 PROTEASE"/>
    <property type="match status" value="1"/>
</dbReference>
<keyword evidence="3" id="KW-0472">Membrane</keyword>
<dbReference type="GO" id="GO:0004222">
    <property type="term" value="F:metalloendopeptidase activity"/>
    <property type="evidence" value="ECO:0007669"/>
    <property type="project" value="InterPro"/>
</dbReference>
<keyword evidence="3" id="KW-1133">Transmembrane helix</keyword>
<dbReference type="Gene3D" id="2.40.30.170">
    <property type="match status" value="1"/>
</dbReference>
<feature type="transmembrane region" description="Helical" evidence="3">
    <location>
        <begin position="405"/>
        <end position="425"/>
    </location>
</feature>
<feature type="compositionally biased region" description="Low complexity" evidence="2">
    <location>
        <begin position="14"/>
        <end position="24"/>
    </location>
</feature>
<dbReference type="InterPro" id="IPR001193">
    <property type="entry name" value="MBTPS2"/>
</dbReference>
<proteinExistence type="predicted"/>
<feature type="transmembrane region" description="Helical" evidence="3">
    <location>
        <begin position="299"/>
        <end position="319"/>
    </location>
</feature>
<evidence type="ECO:0000256" key="2">
    <source>
        <dbReference type="SAM" id="MobiDB-lite"/>
    </source>
</evidence>
<dbReference type="Proteomes" id="UP000317318">
    <property type="component" value="Chromosome"/>
</dbReference>
<dbReference type="PANTHER" id="PTHR13325">
    <property type="entry name" value="PROTEASE M50 MEMBRANE-BOUND TRANSCRIPTION FACTOR SITE 2 PROTEASE"/>
    <property type="match status" value="1"/>
</dbReference>
<evidence type="ECO:0000256" key="3">
    <source>
        <dbReference type="SAM" id="Phobius"/>
    </source>
</evidence>
<evidence type="ECO:0000313" key="4">
    <source>
        <dbReference type="EMBL" id="QDT37007.1"/>
    </source>
</evidence>
<dbReference type="KEGG" id="svp:Pan189_13720"/>
<sequence length="759" mass="82574">MKSLRPGKASNTVSASGPASPAPSLNERRIPLRQRPELAAYPQQFRGERVWCLKDATSLRFFHLNNEEYHIFRWLDGRRTVGELLSLFRAEFPAVRITPDRIVAFVSQLGREGLLISDAPGHGASLWSAARRRDMLRTLMLPSGVLSIRLPGIDPQPLLRPLTALCGWAFGPVGLVLGTIWIALGAAALFSMSDELVRSLPLMSEFLTVDNVLLLLATIAAMKVLHEFGHGICCLRVGGECRELGVLLLVFTPCLYCDVSDTWRMPEKWKRIAVGLAGIWVELLLAATAALVWCGSEPGIWRTLALNVMLIGSINTLLFNGNPLLRYDGYFVLSDLLEIPNLAVEAGQRWRELLRNWFFPGSEHQSFDARNRTLLVYGLLSTLYRLFVLAVIWLLVWRVLEPCGLGAVAIAMGAFLVVGLVLSPIMNVATLLKSPSLRASFSIPRAIGSAVAFAFLIGLCVALPLPDAVSAPVTIQPAEGAPVYVARGGRIDSAVASGAFVKRGDVLMKLNDADLTRELIESKSEIAAATARLAGLEARRFAEPEAAALLELTRESLNSLNETVAELRRKRDRLSIRAPITGQVVAGINRPASSDSTAEPDPAGSPNWTGTPLARKNRGAWLLPGTLICEIAPSENREGVALVSEDGIERIAVGTEVRLCLDARPLEVIEGRVAVIAEEPVRDLPEEVIRSGRLAAKAAGDGSVESNQTVYEVRIVFSNEDKVAGLPVRSTGTARLSAPGRTLWERVYTGLRRVFNLNA</sequence>
<feature type="transmembrane region" description="Helical" evidence="3">
    <location>
        <begin position="272"/>
        <end position="293"/>
    </location>
</feature>
<feature type="transmembrane region" description="Helical" evidence="3">
    <location>
        <begin position="446"/>
        <end position="465"/>
    </location>
</feature>
<protein>
    <submittedName>
        <fullName evidence="4">Peptidase family M50</fullName>
    </submittedName>
</protein>